<keyword evidence="3" id="KW-0489">Methyltransferase</keyword>
<proteinExistence type="predicted"/>
<dbReference type="SUPFAM" id="SSF53335">
    <property type="entry name" value="S-adenosyl-L-methionine-dependent methyltransferases"/>
    <property type="match status" value="1"/>
</dbReference>
<dbReference type="InterPro" id="IPR013216">
    <property type="entry name" value="Methyltransf_11"/>
</dbReference>
<dbReference type="GO" id="GO:0008757">
    <property type="term" value="F:S-adenosylmethionine-dependent methyltransferase activity"/>
    <property type="evidence" value="ECO:0007669"/>
    <property type="project" value="InterPro"/>
</dbReference>
<gene>
    <name evidence="3" type="ORF">LX87_03067</name>
</gene>
<dbReference type="Proteomes" id="UP000248790">
    <property type="component" value="Unassembled WGS sequence"/>
</dbReference>
<reference evidence="3 4" key="1">
    <citation type="submission" date="2018-06" db="EMBL/GenBank/DDBJ databases">
        <title>Genomic Encyclopedia of Archaeal and Bacterial Type Strains, Phase II (KMG-II): from individual species to whole genera.</title>
        <authorList>
            <person name="Goeker M."/>
        </authorList>
    </citation>
    <scope>NUCLEOTIDE SEQUENCE [LARGE SCALE GENOMIC DNA]</scope>
    <source>
        <strain evidence="3 4">DSM 21851</strain>
    </source>
</reference>
<dbReference type="PANTHER" id="PTHR45036:SF1">
    <property type="entry name" value="METHYLTRANSFERASE LIKE 7A"/>
    <property type="match status" value="1"/>
</dbReference>
<keyword evidence="3" id="KW-0808">Transferase</keyword>
<dbReference type="GO" id="GO:0032259">
    <property type="term" value="P:methylation"/>
    <property type="evidence" value="ECO:0007669"/>
    <property type="project" value="UniProtKB-KW"/>
</dbReference>
<keyword evidence="1" id="KW-1133">Transmembrane helix</keyword>
<keyword evidence="1" id="KW-0812">Transmembrane</keyword>
<evidence type="ECO:0000256" key="1">
    <source>
        <dbReference type="SAM" id="Phobius"/>
    </source>
</evidence>
<evidence type="ECO:0000313" key="3">
    <source>
        <dbReference type="EMBL" id="RAJ98159.1"/>
    </source>
</evidence>
<dbReference type="Pfam" id="PF08241">
    <property type="entry name" value="Methyltransf_11"/>
    <property type="match status" value="1"/>
</dbReference>
<name>A0A327WYB0_LARAB</name>
<organism evidence="3 4">
    <name type="scientific">Larkinella arboricola</name>
    <dbReference type="NCBI Taxonomy" id="643671"/>
    <lineage>
        <taxon>Bacteria</taxon>
        <taxon>Pseudomonadati</taxon>
        <taxon>Bacteroidota</taxon>
        <taxon>Cytophagia</taxon>
        <taxon>Cytophagales</taxon>
        <taxon>Spirosomataceae</taxon>
        <taxon>Larkinella</taxon>
    </lineage>
</organism>
<dbReference type="Gene3D" id="3.40.50.150">
    <property type="entry name" value="Vaccinia Virus protein VP39"/>
    <property type="match status" value="1"/>
</dbReference>
<dbReference type="EMBL" id="QLMC01000003">
    <property type="protein sequence ID" value="RAJ98159.1"/>
    <property type="molecule type" value="Genomic_DNA"/>
</dbReference>
<keyword evidence="4" id="KW-1185">Reference proteome</keyword>
<dbReference type="InterPro" id="IPR029063">
    <property type="entry name" value="SAM-dependent_MTases_sf"/>
</dbReference>
<keyword evidence="1" id="KW-0472">Membrane</keyword>
<evidence type="ECO:0000313" key="4">
    <source>
        <dbReference type="Proteomes" id="UP000248790"/>
    </source>
</evidence>
<dbReference type="RefSeq" id="WP_111629089.1">
    <property type="nucleotide sequence ID" value="NZ_QLMC01000003.1"/>
</dbReference>
<dbReference type="InterPro" id="IPR052356">
    <property type="entry name" value="Thiol_S-MT"/>
</dbReference>
<evidence type="ECO:0000259" key="2">
    <source>
        <dbReference type="Pfam" id="PF08241"/>
    </source>
</evidence>
<feature type="transmembrane region" description="Helical" evidence="1">
    <location>
        <begin position="193"/>
        <end position="214"/>
    </location>
</feature>
<comment type="caution">
    <text evidence="3">The sequence shown here is derived from an EMBL/GenBank/DDBJ whole genome shotgun (WGS) entry which is preliminary data.</text>
</comment>
<dbReference type="OrthoDB" id="9805171at2"/>
<feature type="domain" description="Methyltransferase type 11" evidence="2">
    <location>
        <begin position="39"/>
        <end position="125"/>
    </location>
</feature>
<dbReference type="AlphaFoldDB" id="A0A327WYB0"/>
<protein>
    <submittedName>
        <fullName evidence="3">Methyltransferase family protein</fullName>
    </submittedName>
</protein>
<accession>A0A327WYB0</accession>
<sequence>MNPIVRLVFFNPVMNYAVWSIRRYVRRIARQIPAGATLLDVGAGECQYKPFFAHTRYRSTDWCGTTDHHRYSAGIDYICPADDLPLGNASVEYVLCTQVLEHVRHPERVIQELARVLKPGGLLFLTVPQSWEEHEQPYDYHRFTRFALQAYADDHGFEVEEIRPQGGRFLVIGFFLAWSLPTLFKNTFGQPGFLFAVLFFYPLNFLIALLFFLLDPLDRKREFTMNYECIFRRK</sequence>
<dbReference type="PANTHER" id="PTHR45036">
    <property type="entry name" value="METHYLTRANSFERASE LIKE 7B"/>
    <property type="match status" value="1"/>
</dbReference>
<dbReference type="CDD" id="cd02440">
    <property type="entry name" value="AdoMet_MTases"/>
    <property type="match status" value="1"/>
</dbReference>